<dbReference type="Pfam" id="PF01464">
    <property type="entry name" value="SLT"/>
    <property type="match status" value="1"/>
</dbReference>
<dbReference type="InterPro" id="IPR023346">
    <property type="entry name" value="Lysozyme-like_dom_sf"/>
</dbReference>
<evidence type="ECO:0000313" key="6">
    <source>
        <dbReference type="Proteomes" id="UP000248795"/>
    </source>
</evidence>
<accession>A0A2W2BSC9</accession>
<evidence type="ECO:0000259" key="4">
    <source>
        <dbReference type="Pfam" id="PF01464"/>
    </source>
</evidence>
<dbReference type="CDD" id="cd00254">
    <property type="entry name" value="LT-like"/>
    <property type="match status" value="1"/>
</dbReference>
<comment type="similarity">
    <text evidence="1">Belongs to the transglycosylase Slt family.</text>
</comment>
<proteinExistence type="inferred from homology"/>
<evidence type="ECO:0000256" key="3">
    <source>
        <dbReference type="SAM" id="SignalP"/>
    </source>
</evidence>
<protein>
    <recommendedName>
        <fullName evidence="4">Transglycosylase SLT domain-containing protein</fullName>
    </recommendedName>
</protein>
<gene>
    <name evidence="5" type="ORF">DK847_01915</name>
</gene>
<feature type="domain" description="Transglycosylase SLT" evidence="4">
    <location>
        <begin position="48"/>
        <end position="148"/>
    </location>
</feature>
<dbReference type="InterPro" id="IPR008258">
    <property type="entry name" value="Transglycosylase_SLT_dom_1"/>
</dbReference>
<keyword evidence="6" id="KW-1185">Reference proteome</keyword>
<dbReference type="AlphaFoldDB" id="A0A2W2BSC9"/>
<name>A0A2W2BSC9_9HYPH</name>
<dbReference type="SUPFAM" id="SSF53955">
    <property type="entry name" value="Lysozyme-like"/>
    <property type="match status" value="1"/>
</dbReference>
<reference evidence="6" key="1">
    <citation type="submission" date="2018-06" db="EMBL/GenBank/DDBJ databases">
        <title>Aestuariibacter litoralis strain KCTC 52945T.</title>
        <authorList>
            <person name="Li X."/>
            <person name="Salam N."/>
            <person name="Li J.-L."/>
            <person name="Chen Y.-M."/>
            <person name="Yang Z.-W."/>
            <person name="Zhang L.-Y."/>
            <person name="Han M.-X."/>
            <person name="Xiao M."/>
            <person name="Li W.-J."/>
        </authorList>
    </citation>
    <scope>NUCLEOTIDE SEQUENCE [LARGE SCALE GENOMIC DNA]</scope>
    <source>
        <strain evidence="6">KCTC 52945</strain>
    </source>
</reference>
<organism evidence="5 6">
    <name type="scientific">Aestuariivirga litoralis</name>
    <dbReference type="NCBI Taxonomy" id="2650924"/>
    <lineage>
        <taxon>Bacteria</taxon>
        <taxon>Pseudomonadati</taxon>
        <taxon>Pseudomonadota</taxon>
        <taxon>Alphaproteobacteria</taxon>
        <taxon>Hyphomicrobiales</taxon>
        <taxon>Aestuariivirgaceae</taxon>
        <taxon>Aestuariivirga</taxon>
    </lineage>
</organism>
<dbReference type="Proteomes" id="UP000248795">
    <property type="component" value="Unassembled WGS sequence"/>
</dbReference>
<evidence type="ECO:0000256" key="1">
    <source>
        <dbReference type="ARBA" id="ARBA00007734"/>
    </source>
</evidence>
<comment type="similarity">
    <text evidence="2">Belongs to the virb1 family.</text>
</comment>
<sequence length="291" mass="32052">MHLRQRLTLATLLFLLPAATVAAAAPPPLPSTEDERKSFAEKVCTAIDSRAVEHGLPQSFIARLIWKESLFDPGAVSPKGAQGIAQFMPGTAKLRGLDDPFDTDKALAASIAYLAELRSSFGNLGLAAAAYNAGEERVRKWLSGKGGLPYETQDYVYSITGHGHDEWKEDKASFDIPALGKEGSFADQCRSLVMRELSPQAVEVKQANWKPWGVVLTGGFSQARALQAFRVIRNRFDIIRDEDPLVIRKLNRSMGRRKMVRVMIGRDTRAEAQQLCRELTARGGVCLVARN</sequence>
<keyword evidence="3" id="KW-0732">Signal</keyword>
<dbReference type="PANTHER" id="PTHR37423">
    <property type="entry name" value="SOLUBLE LYTIC MUREIN TRANSGLYCOSYLASE-RELATED"/>
    <property type="match status" value="1"/>
</dbReference>
<feature type="signal peptide" evidence="3">
    <location>
        <begin position="1"/>
        <end position="24"/>
    </location>
</feature>
<dbReference type="EMBL" id="QKVK01000001">
    <property type="protein sequence ID" value="PZF78587.1"/>
    <property type="molecule type" value="Genomic_DNA"/>
</dbReference>
<comment type="caution">
    <text evidence="5">The sequence shown here is derived from an EMBL/GenBank/DDBJ whole genome shotgun (WGS) entry which is preliminary data.</text>
</comment>
<dbReference type="PANTHER" id="PTHR37423:SF2">
    <property type="entry name" value="MEMBRANE-BOUND LYTIC MUREIN TRANSGLYCOSYLASE C"/>
    <property type="match status" value="1"/>
</dbReference>
<feature type="chain" id="PRO_5015871462" description="Transglycosylase SLT domain-containing protein" evidence="3">
    <location>
        <begin position="25"/>
        <end position="291"/>
    </location>
</feature>
<evidence type="ECO:0000256" key="2">
    <source>
        <dbReference type="ARBA" id="ARBA00009387"/>
    </source>
</evidence>
<dbReference type="Gene3D" id="1.10.530.10">
    <property type="match status" value="1"/>
</dbReference>
<evidence type="ECO:0000313" key="5">
    <source>
        <dbReference type="EMBL" id="PZF78587.1"/>
    </source>
</evidence>